<comment type="subunit">
    <text evidence="8">Composed of six subunits; NqrA, NqrB, NqrC, NqrD, NqrE and NqrF.</text>
</comment>
<comment type="similarity">
    <text evidence="8">Belongs to the NqrA family.</text>
</comment>
<accession>A0ABU5ZNU8</accession>
<dbReference type="InterPro" id="IPR008703">
    <property type="entry name" value="NqrA"/>
</dbReference>
<evidence type="ECO:0000256" key="5">
    <source>
        <dbReference type="ARBA" id="ARBA00023065"/>
    </source>
</evidence>
<proteinExistence type="inferred from homology"/>
<feature type="domain" description="NqrA N-terminal barrel-sandwich hybrid" evidence="9">
    <location>
        <begin position="5"/>
        <end position="97"/>
    </location>
</feature>
<evidence type="ECO:0000256" key="4">
    <source>
        <dbReference type="ARBA" id="ARBA00023053"/>
    </source>
</evidence>
<dbReference type="EC" id="7.2.1.1" evidence="8"/>
<evidence type="ECO:0000256" key="3">
    <source>
        <dbReference type="ARBA" id="ARBA00023027"/>
    </source>
</evidence>
<evidence type="ECO:0000256" key="8">
    <source>
        <dbReference type="HAMAP-Rule" id="MF_00425"/>
    </source>
</evidence>
<dbReference type="EMBL" id="JAYKLX010000001">
    <property type="protein sequence ID" value="MEB3343840.1"/>
    <property type="molecule type" value="Genomic_DNA"/>
</dbReference>
<comment type="function">
    <text evidence="8">NQR complex catalyzes the reduction of ubiquinone-1 to ubiquinol by two successive reactions, coupled with the transport of Na(+) ions from the cytoplasm to the periplasm. NqrA to NqrE are probably involved in the second step, the conversion of ubisemiquinone to ubiquinol.</text>
</comment>
<evidence type="ECO:0000256" key="6">
    <source>
        <dbReference type="ARBA" id="ARBA00023075"/>
    </source>
</evidence>
<organism evidence="12 13">
    <name type="scientific">Aquimarina gracilis</name>
    <dbReference type="NCBI Taxonomy" id="874422"/>
    <lineage>
        <taxon>Bacteria</taxon>
        <taxon>Pseudomonadati</taxon>
        <taxon>Bacteroidota</taxon>
        <taxon>Flavobacteriia</taxon>
        <taxon>Flavobacteriales</taxon>
        <taxon>Flavobacteriaceae</taxon>
        <taxon>Aquimarina</taxon>
    </lineage>
</organism>
<keyword evidence="7 8" id="KW-0739">Sodium transport</keyword>
<evidence type="ECO:0000256" key="7">
    <source>
        <dbReference type="ARBA" id="ARBA00023201"/>
    </source>
</evidence>
<keyword evidence="3 8" id="KW-0520">NAD</keyword>
<gene>
    <name evidence="8" type="primary">nqrA</name>
    <name evidence="12" type="ORF">U6A24_00125</name>
</gene>
<feature type="domain" description="Na(+)-translocating NADH-quinone reductase subunit A C-terminal" evidence="10">
    <location>
        <begin position="263"/>
        <end position="313"/>
    </location>
</feature>
<keyword evidence="4 8" id="KW-0915">Sodium</keyword>
<reference evidence="12 13" key="1">
    <citation type="journal article" date="2013" name="Int. J. Syst. Evol. Microbiol.">
        <title>Aquimarina gracilis sp. nov., isolated from the gut microflora of a mussel, Mytilus coruscus, and emended description of Aquimarina spongiae.</title>
        <authorList>
            <person name="Park S.C."/>
            <person name="Choe H.N."/>
            <person name="Baik K.S."/>
            <person name="Seong C.N."/>
        </authorList>
    </citation>
    <scope>NUCLEOTIDE SEQUENCE [LARGE SCALE GENOMIC DNA]</scope>
    <source>
        <strain evidence="12 13">PSC32</strain>
    </source>
</reference>
<name>A0ABU5ZNU8_9FLAO</name>
<keyword evidence="6 8" id="KW-0830">Ubiquinone</keyword>
<evidence type="ECO:0000259" key="11">
    <source>
        <dbReference type="Pfam" id="PF24836"/>
    </source>
</evidence>
<evidence type="ECO:0000259" key="10">
    <source>
        <dbReference type="Pfam" id="PF11973"/>
    </source>
</evidence>
<sequence length="451" mass="49512">MSKDIRIRKGLDIKLVGEAEKTTVEATRSNVFAIKPDDFHGIIPKVIAKQGTEVKAGEPLFHSKSNEKMLFPSPVSGEIVEIVRGAKRKILAFKILADKEQQYVDFGAKDVNAMSGEEIKAHLLSSGCWPFVKQRPYDVIANPDVAPKAIFISGYATAPLSTDKDYVLAGKENELQAAVTALSKLTEGQVHISVGKNSNSPLTGLNNSTLHKVSGPHPAGNASVQIAKIDPINKGEVVWVVSPQDLVVIGELFLTGKFNAERTIALAGASVKNARYYKTKIGAEVSSVVYHSGVHDEANIRVISGDVLTGENVRPDGHLGYYHDSITVIPEGDDYEFFGWNKPIFNKISPSRALTFSWLFPNKKYNLNTNTNGEHRAFVVTGSYENVFPLDIYPLQLLKACMVNDLDAMEQLGMYEVAPEDFALTEFVCVSKQPHQQIIREGLDLMLKEIG</sequence>
<protein>
    <recommendedName>
        <fullName evidence="8">Na(+)-translocating NADH-quinone reductase subunit A</fullName>
        <shortName evidence="8">Na(+)-NQR subunit A</shortName>
        <shortName evidence="8">Na(+)-translocating NQR subunit A</shortName>
        <ecNumber evidence="8">7.2.1.1</ecNumber>
    </recommendedName>
    <alternativeName>
        <fullName evidence="8">NQR complex subunit A</fullName>
    </alternativeName>
    <alternativeName>
        <fullName evidence="8">NQR-1 subunit A</fullName>
    </alternativeName>
</protein>
<comment type="caution">
    <text evidence="12">The sequence shown here is derived from an EMBL/GenBank/DDBJ whole genome shotgun (WGS) entry which is preliminary data.</text>
</comment>
<comment type="catalytic activity">
    <reaction evidence="8">
        <text>a ubiquinone + n Na(+)(in) + NADH + H(+) = a ubiquinol + n Na(+)(out) + NAD(+)</text>
        <dbReference type="Rhea" id="RHEA:47748"/>
        <dbReference type="Rhea" id="RHEA-COMP:9565"/>
        <dbReference type="Rhea" id="RHEA-COMP:9566"/>
        <dbReference type="ChEBI" id="CHEBI:15378"/>
        <dbReference type="ChEBI" id="CHEBI:16389"/>
        <dbReference type="ChEBI" id="CHEBI:17976"/>
        <dbReference type="ChEBI" id="CHEBI:29101"/>
        <dbReference type="ChEBI" id="CHEBI:57540"/>
        <dbReference type="ChEBI" id="CHEBI:57945"/>
        <dbReference type="EC" id="7.2.1.1"/>
    </reaction>
</comment>
<dbReference type="RefSeq" id="WP_324177897.1">
    <property type="nucleotide sequence ID" value="NZ_BAABAW010000001.1"/>
</dbReference>
<dbReference type="Pfam" id="PF24836">
    <property type="entry name" value="NQRA_2nd"/>
    <property type="match status" value="1"/>
</dbReference>
<dbReference type="Pfam" id="PF11973">
    <property type="entry name" value="NQRA_SLBB"/>
    <property type="match status" value="1"/>
</dbReference>
<dbReference type="InterPro" id="IPR056147">
    <property type="entry name" value="NQRA_N"/>
</dbReference>
<dbReference type="Pfam" id="PF05896">
    <property type="entry name" value="NQRA_N"/>
    <property type="match status" value="1"/>
</dbReference>
<dbReference type="NCBIfam" id="NF003761">
    <property type="entry name" value="PRK05352.1-4"/>
    <property type="match status" value="1"/>
</dbReference>
<dbReference type="PANTHER" id="PTHR37839:SF1">
    <property type="entry name" value="NA(+)-TRANSLOCATING NADH-QUINONE REDUCTASE SUBUNIT A"/>
    <property type="match status" value="1"/>
</dbReference>
<keyword evidence="13" id="KW-1185">Reference proteome</keyword>
<keyword evidence="1 8" id="KW-0813">Transport</keyword>
<dbReference type="Proteomes" id="UP001327027">
    <property type="component" value="Unassembled WGS sequence"/>
</dbReference>
<dbReference type="PANTHER" id="PTHR37839">
    <property type="entry name" value="NA(+)-TRANSLOCATING NADH-QUINONE REDUCTASE SUBUNIT A"/>
    <property type="match status" value="1"/>
</dbReference>
<feature type="domain" description="NqrA second alpha/beta" evidence="11">
    <location>
        <begin position="115"/>
        <end position="258"/>
    </location>
</feature>
<evidence type="ECO:0000313" key="13">
    <source>
        <dbReference type="Proteomes" id="UP001327027"/>
    </source>
</evidence>
<dbReference type="HAMAP" id="MF_00425">
    <property type="entry name" value="NqrA"/>
    <property type="match status" value="1"/>
</dbReference>
<evidence type="ECO:0000256" key="2">
    <source>
        <dbReference type="ARBA" id="ARBA00022967"/>
    </source>
</evidence>
<evidence type="ECO:0000259" key="9">
    <source>
        <dbReference type="Pfam" id="PF05896"/>
    </source>
</evidence>
<keyword evidence="2 8" id="KW-1278">Translocase</keyword>
<dbReference type="InterPro" id="IPR056148">
    <property type="entry name" value="NQRA_2nd"/>
</dbReference>
<dbReference type="NCBIfam" id="TIGR01936">
    <property type="entry name" value="nqrA"/>
    <property type="match status" value="1"/>
</dbReference>
<evidence type="ECO:0000256" key="1">
    <source>
        <dbReference type="ARBA" id="ARBA00022448"/>
    </source>
</evidence>
<evidence type="ECO:0000313" key="12">
    <source>
        <dbReference type="EMBL" id="MEB3343840.1"/>
    </source>
</evidence>
<dbReference type="InterPro" id="IPR022615">
    <property type="entry name" value="NqrA_C_domain"/>
</dbReference>
<keyword evidence="5 8" id="KW-0406">Ion transport</keyword>